<accession>A0ABW9YRK7</accession>
<organism evidence="1 2">
    <name type="scientific">Photobacterium alginatilyticum</name>
    <dbReference type="NCBI Taxonomy" id="1775171"/>
    <lineage>
        <taxon>Bacteria</taxon>
        <taxon>Pseudomonadati</taxon>
        <taxon>Pseudomonadota</taxon>
        <taxon>Gammaproteobacteria</taxon>
        <taxon>Vibrionales</taxon>
        <taxon>Vibrionaceae</taxon>
        <taxon>Photobacterium</taxon>
    </lineage>
</organism>
<gene>
    <name evidence="1" type="ORF">EIZ48_28125</name>
</gene>
<dbReference type="RefSeq" id="WP_160658656.1">
    <property type="nucleotide sequence ID" value="NZ_RSEJ01000089.1"/>
</dbReference>
<reference evidence="1 2" key="1">
    <citation type="journal article" date="2017" name="Int. J. Syst. Evol. Microbiol.">
        <title>Photobacterium alginatilyticum sp. nov., a marine bacterium isolated from bottom seawater.</title>
        <authorList>
            <person name="Wang X."/>
            <person name="Wang Y."/>
            <person name="Yang X."/>
            <person name="Sun H."/>
            <person name="Li B."/>
            <person name="Zhang X.H."/>
        </authorList>
    </citation>
    <scope>NUCLEOTIDE SEQUENCE [LARGE SCALE GENOMIC DNA]</scope>
    <source>
        <strain evidence="1 2">P03D4</strain>
    </source>
</reference>
<name>A0ABW9YRK7_9GAMM</name>
<evidence type="ECO:0008006" key="3">
    <source>
        <dbReference type="Google" id="ProtNLM"/>
    </source>
</evidence>
<dbReference type="EMBL" id="RSEJ01000089">
    <property type="protein sequence ID" value="NBI56340.1"/>
    <property type="molecule type" value="Genomic_DNA"/>
</dbReference>
<dbReference type="Proteomes" id="UP000738517">
    <property type="component" value="Unassembled WGS sequence"/>
</dbReference>
<comment type="caution">
    <text evidence="1">The sequence shown here is derived from an EMBL/GenBank/DDBJ whole genome shotgun (WGS) entry which is preliminary data.</text>
</comment>
<evidence type="ECO:0000313" key="1">
    <source>
        <dbReference type="EMBL" id="NBI56340.1"/>
    </source>
</evidence>
<sequence>MGDYSDFCESFGGSASDPDFMDNWLDTYANTPAEKHYEYNEKLKRFYDQQSHSFKQIFSLFMDEDGRVAITHEKYKYIRIHHSKIDKNPDFYIRIRYSLADNKEQIVLDRLIKNGYLLKPTKSYQKDHTIYLSEKDSRVREQEIISVVSQLIEVIQTSERT</sequence>
<proteinExistence type="predicted"/>
<protein>
    <recommendedName>
        <fullName evidence="3">YozE SAM-like domain-containing protein</fullName>
    </recommendedName>
</protein>
<evidence type="ECO:0000313" key="2">
    <source>
        <dbReference type="Proteomes" id="UP000738517"/>
    </source>
</evidence>
<keyword evidence="2" id="KW-1185">Reference proteome</keyword>